<feature type="transmembrane region" description="Helical" evidence="1">
    <location>
        <begin position="105"/>
        <end position="123"/>
    </location>
</feature>
<accession>A0A448X9H7</accession>
<evidence type="ECO:0000313" key="2">
    <source>
        <dbReference type="EMBL" id="VEL31382.1"/>
    </source>
</evidence>
<keyword evidence="3" id="KW-1185">Reference proteome</keyword>
<gene>
    <name evidence="2" type="ORF">PXEA_LOCUS24822</name>
</gene>
<keyword evidence="1" id="KW-1133">Transmembrane helix</keyword>
<organism evidence="2 3">
    <name type="scientific">Protopolystoma xenopodis</name>
    <dbReference type="NCBI Taxonomy" id="117903"/>
    <lineage>
        <taxon>Eukaryota</taxon>
        <taxon>Metazoa</taxon>
        <taxon>Spiralia</taxon>
        <taxon>Lophotrochozoa</taxon>
        <taxon>Platyhelminthes</taxon>
        <taxon>Monogenea</taxon>
        <taxon>Polyopisthocotylea</taxon>
        <taxon>Polystomatidea</taxon>
        <taxon>Polystomatidae</taxon>
        <taxon>Protopolystoma</taxon>
    </lineage>
</organism>
<reference evidence="2" key="1">
    <citation type="submission" date="2018-11" db="EMBL/GenBank/DDBJ databases">
        <authorList>
            <consortium name="Pathogen Informatics"/>
        </authorList>
    </citation>
    <scope>NUCLEOTIDE SEQUENCE</scope>
</reference>
<evidence type="ECO:0000256" key="1">
    <source>
        <dbReference type="SAM" id="Phobius"/>
    </source>
</evidence>
<comment type="caution">
    <text evidence="2">The sequence shown here is derived from an EMBL/GenBank/DDBJ whole genome shotgun (WGS) entry which is preliminary data.</text>
</comment>
<keyword evidence="1" id="KW-0472">Membrane</keyword>
<name>A0A448X9H7_9PLAT</name>
<dbReference type="AlphaFoldDB" id="A0A448X9H7"/>
<dbReference type="Proteomes" id="UP000784294">
    <property type="component" value="Unassembled WGS sequence"/>
</dbReference>
<evidence type="ECO:0000313" key="3">
    <source>
        <dbReference type="Proteomes" id="UP000784294"/>
    </source>
</evidence>
<sequence length="148" mass="17005">MRIMLVLLRPQDFLGSLKVHAWLQTSPHADFRSASQSPCSSPEKSAHLSSCKVAEDDFPVAPLFRHFPLDQLGISPDKLPSRIGRMASFSMFALDAYQSPVCSKFVYLFCKLMVSFYLIYLPYELFVFDYFSPCLMPFSNNKISFYLY</sequence>
<protein>
    <submittedName>
        <fullName evidence="2">Uncharacterized protein</fullName>
    </submittedName>
</protein>
<proteinExistence type="predicted"/>
<keyword evidence="1" id="KW-0812">Transmembrane</keyword>
<dbReference type="EMBL" id="CAAALY010121765">
    <property type="protein sequence ID" value="VEL31382.1"/>
    <property type="molecule type" value="Genomic_DNA"/>
</dbReference>